<protein>
    <recommendedName>
        <fullName evidence="4">Secreted protein</fullName>
    </recommendedName>
</protein>
<accession>A0A844ARW6</accession>
<dbReference type="Proteomes" id="UP000487350">
    <property type="component" value="Unassembled WGS sequence"/>
</dbReference>
<evidence type="ECO:0008006" key="4">
    <source>
        <dbReference type="Google" id="ProtNLM"/>
    </source>
</evidence>
<sequence length="188" mass="19733">MHRLVLILVAWLLTAAAIAQPVVPAPAAPPVTVDTRAECLALGGAWLASRQSWMAVCQVPWGRDDCFHLGGGWTPNSAISAGGFCTAQISERATARQCTDSGGTWGPPGSTMPYCQPNTVRAKPPVKKASDANRACDGQADCIYGCIYKGPPVVIGARVQGVCRATNQVEGCDAMVESARYVGSICKR</sequence>
<evidence type="ECO:0000313" key="3">
    <source>
        <dbReference type="Proteomes" id="UP000487350"/>
    </source>
</evidence>
<reference evidence="2 3" key="1">
    <citation type="submission" date="2019-11" db="EMBL/GenBank/DDBJ databases">
        <title>Caenimonas koreensis gen. nov., sp. nov., isolated from activated sludge.</title>
        <authorList>
            <person name="Seung H.R."/>
        </authorList>
    </citation>
    <scope>NUCLEOTIDE SEQUENCE [LARGE SCALE GENOMIC DNA]</scope>
    <source>
        <strain evidence="2 3">EMB320</strain>
    </source>
</reference>
<dbReference type="AlphaFoldDB" id="A0A844ARW6"/>
<comment type="caution">
    <text evidence="2">The sequence shown here is derived from an EMBL/GenBank/DDBJ whole genome shotgun (WGS) entry which is preliminary data.</text>
</comment>
<organism evidence="2 3">
    <name type="scientific">Caenimonas koreensis DSM 17982</name>
    <dbReference type="NCBI Taxonomy" id="1121255"/>
    <lineage>
        <taxon>Bacteria</taxon>
        <taxon>Pseudomonadati</taxon>
        <taxon>Pseudomonadota</taxon>
        <taxon>Betaproteobacteria</taxon>
        <taxon>Burkholderiales</taxon>
        <taxon>Comamonadaceae</taxon>
        <taxon>Caenimonas</taxon>
    </lineage>
</organism>
<proteinExistence type="predicted"/>
<feature type="chain" id="PRO_5032273221" description="Secreted protein" evidence="1">
    <location>
        <begin position="20"/>
        <end position="188"/>
    </location>
</feature>
<dbReference type="RefSeq" id="WP_153584360.1">
    <property type="nucleotide sequence ID" value="NZ_WJBU01000006.1"/>
</dbReference>
<evidence type="ECO:0000256" key="1">
    <source>
        <dbReference type="SAM" id="SignalP"/>
    </source>
</evidence>
<dbReference type="EMBL" id="WJBU01000006">
    <property type="protein sequence ID" value="MRD47015.1"/>
    <property type="molecule type" value="Genomic_DNA"/>
</dbReference>
<gene>
    <name evidence="2" type="ORF">GHT07_06980</name>
</gene>
<dbReference type="OrthoDB" id="8906873at2"/>
<keyword evidence="3" id="KW-1185">Reference proteome</keyword>
<keyword evidence="1" id="KW-0732">Signal</keyword>
<evidence type="ECO:0000313" key="2">
    <source>
        <dbReference type="EMBL" id="MRD47015.1"/>
    </source>
</evidence>
<feature type="signal peptide" evidence="1">
    <location>
        <begin position="1"/>
        <end position="19"/>
    </location>
</feature>
<name>A0A844ARW6_9BURK</name>